<name>A0ABU6ZG97_9FABA</name>
<accession>A0ABU6ZG97</accession>
<gene>
    <name evidence="2" type="ORF">PIB30_050154</name>
</gene>
<reference evidence="2 3" key="1">
    <citation type="journal article" date="2023" name="Plants (Basel)">
        <title>Bridging the Gap: Combining Genomics and Transcriptomics Approaches to Understand Stylosanthes scabra, an Orphan Legume from the Brazilian Caatinga.</title>
        <authorList>
            <person name="Ferreira-Neto J.R.C."/>
            <person name="da Silva M.D."/>
            <person name="Binneck E."/>
            <person name="de Melo N.F."/>
            <person name="da Silva R.H."/>
            <person name="de Melo A.L.T.M."/>
            <person name="Pandolfi V."/>
            <person name="Bustamante F.O."/>
            <person name="Brasileiro-Vidal A.C."/>
            <person name="Benko-Iseppon A.M."/>
        </authorList>
    </citation>
    <scope>NUCLEOTIDE SEQUENCE [LARGE SCALE GENOMIC DNA]</scope>
    <source>
        <tissue evidence="2">Leaves</tissue>
    </source>
</reference>
<evidence type="ECO:0000313" key="2">
    <source>
        <dbReference type="EMBL" id="MED6220990.1"/>
    </source>
</evidence>
<keyword evidence="3" id="KW-1185">Reference proteome</keyword>
<evidence type="ECO:0000313" key="3">
    <source>
        <dbReference type="Proteomes" id="UP001341840"/>
    </source>
</evidence>
<feature type="region of interest" description="Disordered" evidence="1">
    <location>
        <begin position="17"/>
        <end position="71"/>
    </location>
</feature>
<evidence type="ECO:0000256" key="1">
    <source>
        <dbReference type="SAM" id="MobiDB-lite"/>
    </source>
</evidence>
<dbReference type="EMBL" id="JASCZI010272203">
    <property type="protein sequence ID" value="MED6220990.1"/>
    <property type="molecule type" value="Genomic_DNA"/>
</dbReference>
<organism evidence="2 3">
    <name type="scientific">Stylosanthes scabra</name>
    <dbReference type="NCBI Taxonomy" id="79078"/>
    <lineage>
        <taxon>Eukaryota</taxon>
        <taxon>Viridiplantae</taxon>
        <taxon>Streptophyta</taxon>
        <taxon>Embryophyta</taxon>
        <taxon>Tracheophyta</taxon>
        <taxon>Spermatophyta</taxon>
        <taxon>Magnoliopsida</taxon>
        <taxon>eudicotyledons</taxon>
        <taxon>Gunneridae</taxon>
        <taxon>Pentapetalae</taxon>
        <taxon>rosids</taxon>
        <taxon>fabids</taxon>
        <taxon>Fabales</taxon>
        <taxon>Fabaceae</taxon>
        <taxon>Papilionoideae</taxon>
        <taxon>50 kb inversion clade</taxon>
        <taxon>dalbergioids sensu lato</taxon>
        <taxon>Dalbergieae</taxon>
        <taxon>Pterocarpus clade</taxon>
        <taxon>Stylosanthes</taxon>
    </lineage>
</organism>
<protein>
    <submittedName>
        <fullName evidence="2">Uncharacterized protein</fullName>
    </submittedName>
</protein>
<dbReference type="Proteomes" id="UP001341840">
    <property type="component" value="Unassembled WGS sequence"/>
</dbReference>
<sequence>MSPKLKASWIWPPFRRNCGRSDKTARRQGSGESDEEGVVEMYCDKGRRRNGGGDGIAQMMKDGGWRHNDED</sequence>
<proteinExistence type="predicted"/>
<comment type="caution">
    <text evidence="2">The sequence shown here is derived from an EMBL/GenBank/DDBJ whole genome shotgun (WGS) entry which is preliminary data.</text>
</comment>